<dbReference type="PANTHER" id="PTHR31018:SF3">
    <property type="entry name" value="RECEPTOR PROTEIN-TYROSINE KINASE"/>
    <property type="match status" value="1"/>
</dbReference>
<evidence type="ECO:0000256" key="2">
    <source>
        <dbReference type="ARBA" id="ARBA00022512"/>
    </source>
</evidence>
<dbReference type="KEGG" id="bbae:FRD01_23005"/>
<feature type="signal peptide" evidence="6">
    <location>
        <begin position="1"/>
        <end position="20"/>
    </location>
</feature>
<organism evidence="7 8">
    <name type="scientific">Microvenator marinus</name>
    <dbReference type="NCBI Taxonomy" id="2600177"/>
    <lineage>
        <taxon>Bacteria</taxon>
        <taxon>Deltaproteobacteria</taxon>
        <taxon>Bradymonadales</taxon>
        <taxon>Microvenatoraceae</taxon>
        <taxon>Microvenator</taxon>
    </lineage>
</organism>
<evidence type="ECO:0000256" key="6">
    <source>
        <dbReference type="SAM" id="SignalP"/>
    </source>
</evidence>
<dbReference type="PANTHER" id="PTHR31018">
    <property type="entry name" value="SPORULATION-SPECIFIC PROTEIN-RELATED"/>
    <property type="match status" value="1"/>
</dbReference>
<evidence type="ECO:0000256" key="1">
    <source>
        <dbReference type="ARBA" id="ARBA00004191"/>
    </source>
</evidence>
<reference evidence="7 8" key="1">
    <citation type="submission" date="2019-08" db="EMBL/GenBank/DDBJ databases">
        <authorList>
            <person name="Liang Q."/>
        </authorList>
    </citation>
    <scope>NUCLEOTIDE SEQUENCE [LARGE SCALE GENOMIC DNA]</scope>
    <source>
        <strain evidence="7 8">V1718</strain>
    </source>
</reference>
<sequence>MRTKNLFPFFFVASLLGACAEATDDSTTWPDAEFGIEADGKDDSFAIRPGSKEAEAVLAYVNQPLASDAAGAQFYDAINARLDRRAAEGIRDHRSGADGRFGTADDQRFADLNELDSVRWVGRTALMRLFELADEAGLFNRASVECSEFIQPSSVTSRGHIYRFHTLASLLEVENSKCEIIRGTVEIRLQSTDLLPPSRRHLKNFEFIKVIEGDLVVDATTNMEGADFDRLESISGRLILRDGERRDSHVFRFPSLTKADVIDIQRVGPTEFGSLEESQSIVTQTPFVNGFTALKNVDGLRVQGIGNKPNAVEFPELERAQRLTITRLTQYDNSWNQVYEGGFPKLTSAGGLTIEHGLFGGLTFPVLKEVDTDFTLSYTQEALKGFSALEIVGGNYVVGGSQLGTGVHEGLSTLKRVEGTLRITENKGVHGYDALEYLGGSVIINVNSNELVGFGKVEQLLGNTEITAASLNAFGNVVDSKDIYLNLRNAASNPVVFAKLKEVDGSLQIVGARLSLPVFDSLEAISGELNIDSYVGTDANFPELVLIQGSLTIQTGADVAGFSKLRNIESNLSLLGSIRAVSGMANLRGVGADIYITRQLPVAERDSLLDQLEEFSGGIFLR</sequence>
<dbReference type="GO" id="GO:0030313">
    <property type="term" value="C:cell envelope"/>
    <property type="evidence" value="ECO:0007669"/>
    <property type="project" value="UniProtKB-SubCell"/>
</dbReference>
<name>A0A5B8XWW4_9DELT</name>
<dbReference type="Gene3D" id="3.80.20.20">
    <property type="entry name" value="Receptor L-domain"/>
    <property type="match status" value="1"/>
</dbReference>
<dbReference type="InterPro" id="IPR051648">
    <property type="entry name" value="CWI-Assembly_Regulator"/>
</dbReference>
<dbReference type="SUPFAM" id="SSF52058">
    <property type="entry name" value="L domain-like"/>
    <property type="match status" value="1"/>
</dbReference>
<dbReference type="PROSITE" id="PS51257">
    <property type="entry name" value="PROKAR_LIPOPROTEIN"/>
    <property type="match status" value="1"/>
</dbReference>
<evidence type="ECO:0000256" key="5">
    <source>
        <dbReference type="ARBA" id="ARBA00023180"/>
    </source>
</evidence>
<dbReference type="EMBL" id="CP042467">
    <property type="protein sequence ID" value="QED30050.1"/>
    <property type="molecule type" value="Genomic_DNA"/>
</dbReference>
<keyword evidence="8" id="KW-1185">Reference proteome</keyword>
<dbReference type="OrthoDB" id="5380655at2"/>
<comment type="subcellular location">
    <subcellularLocation>
        <location evidence="1">Secreted</location>
        <location evidence="1">Cell wall</location>
    </subcellularLocation>
</comment>
<accession>A0A5B8XWW4</accession>
<evidence type="ECO:0000313" key="8">
    <source>
        <dbReference type="Proteomes" id="UP000321595"/>
    </source>
</evidence>
<keyword evidence="4 6" id="KW-0732">Signal</keyword>
<dbReference type="RefSeq" id="WP_146963392.1">
    <property type="nucleotide sequence ID" value="NZ_CP042467.1"/>
</dbReference>
<protein>
    <submittedName>
        <fullName evidence="7">Uncharacterized protein</fullName>
    </submittedName>
</protein>
<feature type="chain" id="PRO_5022742340" evidence="6">
    <location>
        <begin position="21"/>
        <end position="622"/>
    </location>
</feature>
<evidence type="ECO:0000256" key="4">
    <source>
        <dbReference type="ARBA" id="ARBA00022729"/>
    </source>
</evidence>
<gene>
    <name evidence="7" type="ORF">FRD01_23005</name>
</gene>
<proteinExistence type="predicted"/>
<evidence type="ECO:0000313" key="7">
    <source>
        <dbReference type="EMBL" id="QED30050.1"/>
    </source>
</evidence>
<evidence type="ECO:0000256" key="3">
    <source>
        <dbReference type="ARBA" id="ARBA00022525"/>
    </source>
</evidence>
<dbReference type="Proteomes" id="UP000321595">
    <property type="component" value="Chromosome"/>
</dbReference>
<keyword evidence="2" id="KW-0134">Cell wall</keyword>
<keyword evidence="5" id="KW-0325">Glycoprotein</keyword>
<keyword evidence="3" id="KW-0964">Secreted</keyword>
<dbReference type="InterPro" id="IPR036941">
    <property type="entry name" value="Rcpt_L-dom_sf"/>
</dbReference>
<dbReference type="AlphaFoldDB" id="A0A5B8XWW4"/>